<gene>
    <name evidence="2" type="ORF">ACGTZG_00465</name>
</gene>
<feature type="transmembrane region" description="Helical" evidence="1">
    <location>
        <begin position="6"/>
        <end position="23"/>
    </location>
</feature>
<reference evidence="2 3" key="1">
    <citation type="submission" date="2024-10" db="EMBL/GenBank/DDBJ databases">
        <authorList>
            <person name="Sang B.-I."/>
            <person name="Prabhaharan D."/>
        </authorList>
    </citation>
    <scope>NUCLEOTIDE SEQUENCE [LARGE SCALE GENOMIC DNA]</scope>
    <source>
        <strain evidence="2 3">MH</strain>
    </source>
</reference>
<evidence type="ECO:0000313" key="2">
    <source>
        <dbReference type="EMBL" id="MFG6271659.1"/>
    </source>
</evidence>
<name>A0ABW7DJW1_9FIRM</name>
<evidence type="ECO:0000256" key="1">
    <source>
        <dbReference type="SAM" id="Phobius"/>
    </source>
</evidence>
<dbReference type="EMBL" id="JBIEKR010000001">
    <property type="protein sequence ID" value="MFG6271659.1"/>
    <property type="molecule type" value="Genomic_DNA"/>
</dbReference>
<accession>A0ABW7DJW1</accession>
<keyword evidence="1" id="KW-0472">Membrane</keyword>
<keyword evidence="1" id="KW-1133">Transmembrane helix</keyword>
<evidence type="ECO:0000313" key="3">
    <source>
        <dbReference type="Proteomes" id="UP001605989"/>
    </source>
</evidence>
<dbReference type="Proteomes" id="UP001605989">
    <property type="component" value="Unassembled WGS sequence"/>
</dbReference>
<comment type="caution">
    <text evidence="2">The sequence shown here is derived from an EMBL/GenBank/DDBJ whole genome shotgun (WGS) entry which is preliminary data.</text>
</comment>
<keyword evidence="1" id="KW-0812">Transmembrane</keyword>
<dbReference type="RefSeq" id="WP_162816252.1">
    <property type="nucleotide sequence ID" value="NZ_CP011940.1"/>
</dbReference>
<protein>
    <submittedName>
        <fullName evidence="2">Uncharacterized protein</fullName>
    </submittedName>
</protein>
<keyword evidence="3" id="KW-1185">Reference proteome</keyword>
<proteinExistence type="predicted"/>
<sequence>MVDVEDWMILILLVGIAVVAMYIKKERRKKICQPGYRFLMQMGIRLWIIQKA</sequence>
<organism evidence="2 3">
    <name type="scientific">Megasphaera hexanoica</name>
    <dbReference type="NCBI Taxonomy" id="1675036"/>
    <lineage>
        <taxon>Bacteria</taxon>
        <taxon>Bacillati</taxon>
        <taxon>Bacillota</taxon>
        <taxon>Negativicutes</taxon>
        <taxon>Veillonellales</taxon>
        <taxon>Veillonellaceae</taxon>
        <taxon>Megasphaera</taxon>
    </lineage>
</organism>